<evidence type="ECO:0000313" key="1">
    <source>
        <dbReference type="EMBL" id="MEZ7514723.1"/>
    </source>
</evidence>
<dbReference type="Proteomes" id="UP001568894">
    <property type="component" value="Unassembled WGS sequence"/>
</dbReference>
<evidence type="ECO:0008006" key="3">
    <source>
        <dbReference type="Google" id="ProtNLM"/>
    </source>
</evidence>
<name>A0ABV4KAP5_9FLAO</name>
<gene>
    <name evidence="1" type="ORF">QO192_05430</name>
</gene>
<dbReference type="RefSeq" id="WP_371568782.1">
    <property type="nucleotide sequence ID" value="NZ_JASMRN010000004.1"/>
</dbReference>
<dbReference type="Gene3D" id="3.90.930.1">
    <property type="match status" value="1"/>
</dbReference>
<evidence type="ECO:0000313" key="2">
    <source>
        <dbReference type="Proteomes" id="UP001568894"/>
    </source>
</evidence>
<dbReference type="EMBL" id="JASMRN010000004">
    <property type="protein sequence ID" value="MEZ7514723.1"/>
    <property type="molecule type" value="Genomic_DNA"/>
</dbReference>
<comment type="caution">
    <text evidence="1">The sequence shown here is derived from an EMBL/GenBank/DDBJ whole genome shotgun (WGS) entry which is preliminary data.</text>
</comment>
<organism evidence="1 2">
    <name type="scientific">Flavobacterium frigidarium</name>
    <dbReference type="NCBI Taxonomy" id="99286"/>
    <lineage>
        <taxon>Bacteria</taxon>
        <taxon>Pseudomonadati</taxon>
        <taxon>Bacteroidota</taxon>
        <taxon>Flavobacteriia</taxon>
        <taxon>Flavobacteriales</taxon>
        <taxon>Flavobacteriaceae</taxon>
        <taxon>Flavobacterium</taxon>
    </lineage>
</organism>
<dbReference type="SUPFAM" id="SSF82185">
    <property type="entry name" value="Histone H3 K4-specific methyltransferase SET7/9 N-terminal domain"/>
    <property type="match status" value="1"/>
</dbReference>
<keyword evidence="2" id="KW-1185">Reference proteome</keyword>
<accession>A0ABV4KAP5</accession>
<sequence length="216" mass="25175">MVQKGRLLFKIIGIVLITTCAACLDKSVKEEATKPSSFVVAKTESTLDTITLESKELRLDNGIYYLYNVAYTGYIKEMHNATQIKNVFLFRKGRQDGISKSYYNNGQLMDSRNYKNGKAYGRHYGFWENGNQKYDFIYFNDKREGLQKQWYESGSRYAYLNFKNDAEDGMQKAWRQNGKPYINYQVKDGHRYGLQKSNLCYTLLDGKLKLPTNENK</sequence>
<proteinExistence type="predicted"/>
<protein>
    <recommendedName>
        <fullName evidence="3">MORN repeat variant</fullName>
    </recommendedName>
</protein>
<reference evidence="1 2" key="1">
    <citation type="submission" date="2023-05" db="EMBL/GenBank/DDBJ databases">
        <title>Adaptations of aquatic viruses from atmosphere-close ecosystems of the Central Arctic Ocean.</title>
        <authorList>
            <person name="Rahlff J."/>
            <person name="Holmfeldt K."/>
        </authorList>
    </citation>
    <scope>NUCLEOTIDE SEQUENCE [LARGE SCALE GENOMIC DNA]</scope>
    <source>
        <strain evidence="1 2">Arc14</strain>
    </source>
</reference>